<keyword evidence="1" id="KW-0547">Nucleotide-binding</keyword>
<evidence type="ECO:0000256" key="1">
    <source>
        <dbReference type="ARBA" id="ARBA00022741"/>
    </source>
</evidence>
<protein>
    <submittedName>
        <fullName evidence="7">Putative Fanconi anemia group M protein</fullName>
    </submittedName>
</protein>
<evidence type="ECO:0000259" key="6">
    <source>
        <dbReference type="PROSITE" id="PS51192"/>
    </source>
</evidence>
<evidence type="ECO:0000256" key="2">
    <source>
        <dbReference type="ARBA" id="ARBA00022801"/>
    </source>
</evidence>
<dbReference type="GO" id="GO:0009378">
    <property type="term" value="F:four-way junction helicase activity"/>
    <property type="evidence" value="ECO:0007669"/>
    <property type="project" value="TreeGrafter"/>
</dbReference>
<dbReference type="OrthoDB" id="164902at2759"/>
<dbReference type="GO" id="GO:0000400">
    <property type="term" value="F:four-way junction DNA binding"/>
    <property type="evidence" value="ECO:0007669"/>
    <property type="project" value="TreeGrafter"/>
</dbReference>
<dbReference type="InterPro" id="IPR014001">
    <property type="entry name" value="Helicase_ATP-bd"/>
</dbReference>
<keyword evidence="4" id="KW-0067">ATP-binding</keyword>
<dbReference type="EMBL" id="SNRW01012032">
    <property type="protein sequence ID" value="KAA6374367.1"/>
    <property type="molecule type" value="Genomic_DNA"/>
</dbReference>
<comment type="caution">
    <text evidence="7">The sequence shown here is derived from an EMBL/GenBank/DDBJ whole genome shotgun (WGS) entry which is preliminary data.</text>
</comment>
<name>A0A5J4UVK5_9EUKA</name>
<dbReference type="Pfam" id="PF00270">
    <property type="entry name" value="DEAD"/>
    <property type="match status" value="1"/>
</dbReference>
<keyword evidence="2" id="KW-0378">Hydrolase</keyword>
<feature type="non-terminal residue" evidence="7">
    <location>
        <position position="206"/>
    </location>
</feature>
<evidence type="ECO:0000256" key="4">
    <source>
        <dbReference type="ARBA" id="ARBA00022840"/>
    </source>
</evidence>
<dbReference type="PROSITE" id="PS51192">
    <property type="entry name" value="HELICASE_ATP_BIND_1"/>
    <property type="match status" value="1"/>
</dbReference>
<dbReference type="GO" id="GO:0036297">
    <property type="term" value="P:interstrand cross-link repair"/>
    <property type="evidence" value="ECO:0007669"/>
    <property type="project" value="TreeGrafter"/>
</dbReference>
<dbReference type="GO" id="GO:0016787">
    <property type="term" value="F:hydrolase activity"/>
    <property type="evidence" value="ECO:0007669"/>
    <property type="project" value="UniProtKB-KW"/>
</dbReference>
<dbReference type="GO" id="GO:0045003">
    <property type="term" value="P:double-strand break repair via synthesis-dependent strand annealing"/>
    <property type="evidence" value="ECO:0007669"/>
    <property type="project" value="TreeGrafter"/>
</dbReference>
<evidence type="ECO:0000256" key="3">
    <source>
        <dbReference type="ARBA" id="ARBA00022806"/>
    </source>
</evidence>
<evidence type="ECO:0000313" key="7">
    <source>
        <dbReference type="EMBL" id="KAA6374367.1"/>
    </source>
</evidence>
<dbReference type="GO" id="GO:0043138">
    <property type="term" value="F:3'-5' DNA helicase activity"/>
    <property type="evidence" value="ECO:0007669"/>
    <property type="project" value="TreeGrafter"/>
</dbReference>
<dbReference type="PANTHER" id="PTHR14025:SF20">
    <property type="entry name" value="FANCONI ANEMIA GROUP M PROTEIN"/>
    <property type="match status" value="1"/>
</dbReference>
<dbReference type="AlphaFoldDB" id="A0A5J4UVK5"/>
<dbReference type="InterPro" id="IPR011545">
    <property type="entry name" value="DEAD/DEAH_box_helicase_dom"/>
</dbReference>
<reference evidence="7 8" key="1">
    <citation type="submission" date="2019-03" db="EMBL/GenBank/DDBJ databases">
        <title>Single cell metagenomics reveals metabolic interactions within the superorganism composed of flagellate Streblomastix strix and complex community of Bacteroidetes bacteria on its surface.</title>
        <authorList>
            <person name="Treitli S.C."/>
            <person name="Kolisko M."/>
            <person name="Husnik F."/>
            <person name="Keeling P."/>
            <person name="Hampl V."/>
        </authorList>
    </citation>
    <scope>NUCLEOTIDE SEQUENCE [LARGE SCALE GENOMIC DNA]</scope>
    <source>
        <strain evidence="7">ST1C</strain>
    </source>
</reference>
<dbReference type="SUPFAM" id="SSF52540">
    <property type="entry name" value="P-loop containing nucleoside triphosphate hydrolases"/>
    <property type="match status" value="1"/>
</dbReference>
<accession>A0A5J4UVK5</accession>
<dbReference type="Gene3D" id="3.40.50.300">
    <property type="entry name" value="P-loop containing nucleotide triphosphate hydrolases"/>
    <property type="match status" value="1"/>
</dbReference>
<dbReference type="InterPro" id="IPR027417">
    <property type="entry name" value="P-loop_NTPase"/>
</dbReference>
<feature type="compositionally biased region" description="Polar residues" evidence="5">
    <location>
        <begin position="11"/>
        <end position="24"/>
    </location>
</feature>
<dbReference type="Proteomes" id="UP000324800">
    <property type="component" value="Unassembled WGS sequence"/>
</dbReference>
<keyword evidence="3" id="KW-0347">Helicase</keyword>
<proteinExistence type="predicted"/>
<dbReference type="GO" id="GO:0005524">
    <property type="term" value="F:ATP binding"/>
    <property type="evidence" value="ECO:0007669"/>
    <property type="project" value="UniProtKB-KW"/>
</dbReference>
<feature type="domain" description="Helicase ATP-binding" evidence="6">
    <location>
        <begin position="115"/>
        <end position="206"/>
    </location>
</feature>
<dbReference type="PANTHER" id="PTHR14025">
    <property type="entry name" value="FANCONI ANEMIA GROUP M FANCM FAMILY MEMBER"/>
    <property type="match status" value="1"/>
</dbReference>
<organism evidence="7 8">
    <name type="scientific">Streblomastix strix</name>
    <dbReference type="NCBI Taxonomy" id="222440"/>
    <lineage>
        <taxon>Eukaryota</taxon>
        <taxon>Metamonada</taxon>
        <taxon>Preaxostyla</taxon>
        <taxon>Oxymonadida</taxon>
        <taxon>Streblomastigidae</taxon>
        <taxon>Streblomastix</taxon>
    </lineage>
</organism>
<gene>
    <name evidence="7" type="ORF">EZS28_030106</name>
</gene>
<evidence type="ECO:0000313" key="8">
    <source>
        <dbReference type="Proteomes" id="UP000324800"/>
    </source>
</evidence>
<sequence length="206" mass="23407">MQKNKKLRGHQPNQKQLAAPQQSGKIRVDYAPRFQTSTGQFLKTPPISPNVYPSSQQNKSQKRKTNTSISSHILPNQPTIQRIGPFPTMDPSSCHDFIFPISIDDSTVRRYQREIAEQAILSNTLVCLPTGLGKTLIAAVLIYNYYRWFHSTGGLCVFMAPTRQLLAQQFRACKSVLDVPREDSVLMTGLSNTESRQKKWKCRHVF</sequence>
<feature type="region of interest" description="Disordered" evidence="5">
    <location>
        <begin position="1"/>
        <end position="72"/>
    </location>
</feature>
<evidence type="ECO:0000256" key="5">
    <source>
        <dbReference type="SAM" id="MobiDB-lite"/>
    </source>
</evidence>